<evidence type="ECO:0000256" key="9">
    <source>
        <dbReference type="RuleBase" id="RU369079"/>
    </source>
</evidence>
<comment type="subunit">
    <text evidence="9">The complex comprises the extracytoplasmic solute receptor protein and the two transmembrane proteins.</text>
</comment>
<dbReference type="PANTHER" id="PTHR35011">
    <property type="entry name" value="2,3-DIKETO-L-GULONATE TRAP TRANSPORTER SMALL PERMEASE PROTEIN YIAM"/>
    <property type="match status" value="1"/>
</dbReference>
<dbReference type="InterPro" id="IPR007387">
    <property type="entry name" value="TRAP_DctQ"/>
</dbReference>
<feature type="transmembrane region" description="Helical" evidence="9">
    <location>
        <begin position="21"/>
        <end position="47"/>
    </location>
</feature>
<feature type="transmembrane region" description="Helical" evidence="9">
    <location>
        <begin position="145"/>
        <end position="164"/>
    </location>
</feature>
<dbReference type="Proteomes" id="UP001528823">
    <property type="component" value="Unassembled WGS sequence"/>
</dbReference>
<comment type="similarity">
    <text evidence="8 9">Belongs to the TRAP transporter small permease family.</text>
</comment>
<feature type="transmembrane region" description="Helical" evidence="9">
    <location>
        <begin position="106"/>
        <end position="125"/>
    </location>
</feature>
<evidence type="ECO:0000259" key="10">
    <source>
        <dbReference type="Pfam" id="PF04290"/>
    </source>
</evidence>
<dbReference type="PANTHER" id="PTHR35011:SF10">
    <property type="entry name" value="TRAP TRANSPORTER SMALL PERMEASE PROTEIN"/>
    <property type="match status" value="1"/>
</dbReference>
<evidence type="ECO:0000313" key="11">
    <source>
        <dbReference type="EMBL" id="MDE1465744.1"/>
    </source>
</evidence>
<organism evidence="11 12">
    <name type="scientific">Spartinivicinus poritis</name>
    <dbReference type="NCBI Taxonomy" id="2994640"/>
    <lineage>
        <taxon>Bacteria</taxon>
        <taxon>Pseudomonadati</taxon>
        <taxon>Pseudomonadota</taxon>
        <taxon>Gammaproteobacteria</taxon>
        <taxon>Oceanospirillales</taxon>
        <taxon>Zooshikellaceae</taxon>
        <taxon>Spartinivicinus</taxon>
    </lineage>
</organism>
<keyword evidence="7 9" id="KW-0472">Membrane</keyword>
<protein>
    <recommendedName>
        <fullName evidence="9">TRAP transporter small permease protein</fullName>
    </recommendedName>
</protein>
<accession>A0ABT5UH70</accession>
<comment type="subcellular location">
    <subcellularLocation>
        <location evidence="1 9">Cell inner membrane</location>
        <topology evidence="1 9">Multi-pass membrane protein</topology>
    </subcellularLocation>
</comment>
<evidence type="ECO:0000256" key="6">
    <source>
        <dbReference type="ARBA" id="ARBA00022989"/>
    </source>
</evidence>
<keyword evidence="12" id="KW-1185">Reference proteome</keyword>
<name>A0ABT5UH70_9GAMM</name>
<dbReference type="InterPro" id="IPR055348">
    <property type="entry name" value="DctQ"/>
</dbReference>
<gene>
    <name evidence="11" type="ORF">ORQ98_27650</name>
</gene>
<dbReference type="Pfam" id="PF04290">
    <property type="entry name" value="DctQ"/>
    <property type="match status" value="1"/>
</dbReference>
<evidence type="ECO:0000256" key="1">
    <source>
        <dbReference type="ARBA" id="ARBA00004429"/>
    </source>
</evidence>
<dbReference type="EMBL" id="JAPMOU010000082">
    <property type="protein sequence ID" value="MDE1465744.1"/>
    <property type="molecule type" value="Genomic_DNA"/>
</dbReference>
<proteinExistence type="inferred from homology"/>
<comment type="function">
    <text evidence="9">Part of the tripartite ATP-independent periplasmic (TRAP) transport system.</text>
</comment>
<keyword evidence="3" id="KW-1003">Cell membrane</keyword>
<evidence type="ECO:0000256" key="5">
    <source>
        <dbReference type="ARBA" id="ARBA00022692"/>
    </source>
</evidence>
<feature type="domain" description="Tripartite ATP-independent periplasmic transporters DctQ component" evidence="10">
    <location>
        <begin position="41"/>
        <end position="172"/>
    </location>
</feature>
<dbReference type="RefSeq" id="WP_274692048.1">
    <property type="nucleotide sequence ID" value="NZ_JAPMOU010000082.1"/>
</dbReference>
<evidence type="ECO:0000256" key="2">
    <source>
        <dbReference type="ARBA" id="ARBA00022448"/>
    </source>
</evidence>
<evidence type="ECO:0000313" key="12">
    <source>
        <dbReference type="Proteomes" id="UP001528823"/>
    </source>
</evidence>
<keyword evidence="5 9" id="KW-0812">Transmembrane</keyword>
<evidence type="ECO:0000256" key="3">
    <source>
        <dbReference type="ARBA" id="ARBA00022475"/>
    </source>
</evidence>
<evidence type="ECO:0000256" key="4">
    <source>
        <dbReference type="ARBA" id="ARBA00022519"/>
    </source>
</evidence>
<evidence type="ECO:0000256" key="8">
    <source>
        <dbReference type="ARBA" id="ARBA00038436"/>
    </source>
</evidence>
<sequence length="195" mass="21442">MQNPTTTHSATSPPPQSTIRGILNLIYTASGVLAGICILAITLLILAQSVGRWFGVIIPSTEDFSGFLLAASSFLGLAYTFRHGAHIRVNLVCKHLPQTIRHKLEIIVLFTAVLLGIFMSYYMAYMAYESYIFEEASAGYIPVPLWIPQTAPVIGLFIFTLALVDELITLLTGKQPAYLQAEQQESLEMLTEEGC</sequence>
<comment type="caution">
    <text evidence="11">The sequence shown here is derived from an EMBL/GenBank/DDBJ whole genome shotgun (WGS) entry which is preliminary data.</text>
</comment>
<keyword evidence="2 9" id="KW-0813">Transport</keyword>
<keyword evidence="4 9" id="KW-0997">Cell inner membrane</keyword>
<evidence type="ECO:0000256" key="7">
    <source>
        <dbReference type="ARBA" id="ARBA00023136"/>
    </source>
</evidence>
<reference evidence="11 12" key="1">
    <citation type="submission" date="2022-11" db="EMBL/GenBank/DDBJ databases">
        <title>Spartinivicinus poritis sp. nov., isolated from scleractinian coral Porites lutea.</title>
        <authorList>
            <person name="Zhang G."/>
            <person name="Cai L."/>
            <person name="Wei Q."/>
        </authorList>
    </citation>
    <scope>NUCLEOTIDE SEQUENCE [LARGE SCALE GENOMIC DNA]</scope>
    <source>
        <strain evidence="11 12">A2-2</strain>
    </source>
</reference>
<feature type="transmembrane region" description="Helical" evidence="9">
    <location>
        <begin position="67"/>
        <end position="85"/>
    </location>
</feature>
<keyword evidence="6 9" id="KW-1133">Transmembrane helix</keyword>